<dbReference type="Pfam" id="PF00814">
    <property type="entry name" value="TsaD"/>
    <property type="match status" value="1"/>
</dbReference>
<dbReference type="GO" id="GO:0005829">
    <property type="term" value="C:cytosol"/>
    <property type="evidence" value="ECO:0007669"/>
    <property type="project" value="TreeGrafter"/>
</dbReference>
<name>A0A0M9CH31_9FLAO</name>
<gene>
    <name evidence="2" type="ORF">I602_1589</name>
    <name evidence="3" type="ORF">SAMN05444353_0178</name>
</gene>
<dbReference type="InterPro" id="IPR022496">
    <property type="entry name" value="T6A_TsaB"/>
</dbReference>
<evidence type="ECO:0000313" key="2">
    <source>
        <dbReference type="EMBL" id="KOY52029.1"/>
    </source>
</evidence>
<dbReference type="InterPro" id="IPR043129">
    <property type="entry name" value="ATPase_NBD"/>
</dbReference>
<dbReference type="STRING" id="1300348.I602_1589"/>
<dbReference type="GO" id="GO:0006508">
    <property type="term" value="P:proteolysis"/>
    <property type="evidence" value="ECO:0007669"/>
    <property type="project" value="UniProtKB-KW"/>
</dbReference>
<protein>
    <submittedName>
        <fullName evidence="2">Glycoprotease family protein</fullName>
    </submittedName>
    <submittedName>
        <fullName evidence="3">tRNA threonylcarbamoyladenosine biosynthesis protein TsaB</fullName>
    </submittedName>
</protein>
<keyword evidence="2" id="KW-0645">Protease</keyword>
<evidence type="ECO:0000313" key="3">
    <source>
        <dbReference type="EMBL" id="SED97408.1"/>
    </source>
</evidence>
<dbReference type="EMBL" id="FNUE01000001">
    <property type="protein sequence ID" value="SED97408.1"/>
    <property type="molecule type" value="Genomic_DNA"/>
</dbReference>
<feature type="domain" description="Gcp-like" evidence="1">
    <location>
        <begin position="36"/>
        <end position="146"/>
    </location>
</feature>
<dbReference type="NCBIfam" id="TIGR03725">
    <property type="entry name" value="T6A_YeaZ"/>
    <property type="match status" value="1"/>
</dbReference>
<dbReference type="EMBL" id="LGBR01000001">
    <property type="protein sequence ID" value="KOY52029.1"/>
    <property type="molecule type" value="Genomic_DNA"/>
</dbReference>
<dbReference type="SUPFAM" id="SSF53067">
    <property type="entry name" value="Actin-like ATPase domain"/>
    <property type="match status" value="2"/>
</dbReference>
<reference evidence="3 5" key="2">
    <citation type="submission" date="2016-10" db="EMBL/GenBank/DDBJ databases">
        <authorList>
            <person name="Varghese N."/>
            <person name="Submissions S."/>
        </authorList>
    </citation>
    <scope>NUCLEOTIDE SEQUENCE [LARGE SCALE GENOMIC DNA]</scope>
    <source>
        <strain evidence="3 5">DSW-5</strain>
    </source>
</reference>
<keyword evidence="5" id="KW-1185">Reference proteome</keyword>
<dbReference type="AlphaFoldDB" id="A0A0M9CH31"/>
<reference evidence="2 4" key="1">
    <citation type="submission" date="2015-07" db="EMBL/GenBank/DDBJ databases">
        <title>Genome of Polaribacter dokdonenesis DSW-5, isolated from seawater off Dokdo in Korea.</title>
        <authorList>
            <person name="Yoon K."/>
            <person name="Song J.Y."/>
            <person name="Kim J.F."/>
        </authorList>
    </citation>
    <scope>NUCLEOTIDE SEQUENCE [LARGE SCALE GENOMIC DNA]</scope>
    <source>
        <strain evidence="2 4">DSW-5</strain>
    </source>
</reference>
<evidence type="ECO:0000313" key="5">
    <source>
        <dbReference type="Proteomes" id="UP000183071"/>
    </source>
</evidence>
<proteinExistence type="predicted"/>
<dbReference type="RefSeq" id="WP_053974167.1">
    <property type="nucleotide sequence ID" value="NZ_FNUE01000001.1"/>
</dbReference>
<dbReference type="Proteomes" id="UP000183071">
    <property type="component" value="Unassembled WGS sequence"/>
</dbReference>
<evidence type="ECO:0000313" key="4">
    <source>
        <dbReference type="Proteomes" id="UP000037716"/>
    </source>
</evidence>
<dbReference type="PANTHER" id="PTHR11735:SF11">
    <property type="entry name" value="TRNA THREONYLCARBAMOYLADENOSINE BIOSYNTHESIS PROTEIN TSAB"/>
    <property type="match status" value="1"/>
</dbReference>
<keyword evidence="2" id="KW-0378">Hydrolase</keyword>
<evidence type="ECO:0000259" key="1">
    <source>
        <dbReference type="Pfam" id="PF00814"/>
    </source>
</evidence>
<dbReference type="InterPro" id="IPR000905">
    <property type="entry name" value="Gcp-like_dom"/>
</dbReference>
<organism evidence="2 4">
    <name type="scientific">Polaribacter dokdonensis DSW-5</name>
    <dbReference type="NCBI Taxonomy" id="1300348"/>
    <lineage>
        <taxon>Bacteria</taxon>
        <taxon>Pseudomonadati</taxon>
        <taxon>Bacteroidota</taxon>
        <taxon>Flavobacteriia</taxon>
        <taxon>Flavobacteriales</taxon>
        <taxon>Flavobacteriaceae</taxon>
    </lineage>
</organism>
<dbReference type="GO" id="GO:0008233">
    <property type="term" value="F:peptidase activity"/>
    <property type="evidence" value="ECO:0007669"/>
    <property type="project" value="UniProtKB-KW"/>
</dbReference>
<accession>A0A0M9CH31</accession>
<comment type="caution">
    <text evidence="2">The sequence shown here is derived from an EMBL/GenBank/DDBJ whole genome shotgun (WGS) entry which is preliminary data.</text>
</comment>
<dbReference type="PATRIC" id="fig|1300348.6.peg.1588"/>
<dbReference type="OrthoDB" id="9784166at2"/>
<dbReference type="PANTHER" id="PTHR11735">
    <property type="entry name" value="TRNA N6-ADENOSINE THREONYLCARBAMOYLTRANSFERASE"/>
    <property type="match status" value="1"/>
</dbReference>
<dbReference type="Gene3D" id="3.30.420.40">
    <property type="match status" value="2"/>
</dbReference>
<dbReference type="GO" id="GO:0002949">
    <property type="term" value="P:tRNA threonylcarbamoyladenosine modification"/>
    <property type="evidence" value="ECO:0007669"/>
    <property type="project" value="InterPro"/>
</dbReference>
<dbReference type="Proteomes" id="UP000037716">
    <property type="component" value="Unassembled WGS sequence"/>
</dbReference>
<dbReference type="CDD" id="cd24032">
    <property type="entry name" value="ASKHA_NBD_TsaB"/>
    <property type="match status" value="1"/>
</dbReference>
<sequence>MGIILNIETATKNCSVSIADKGNILAIKELNNGNYSHAEVLHPFIADILREAQLSSKDIDAVAVSKGPGSYTGLRIGVSAAKGLCFAFDKPLISIDTLTALAHATTSSEGYIIPMIDARRMEVYASVFNANYTQVREIKAEVVTESSYLDYLKNGNVIFLGDGAMKCKGIITHENAVFLSDYFPSSKEMARLSYEKYKKNDIEDVAYFEPFYLKDFVVIPEKKKKPTF</sequence>